<proteinExistence type="predicted"/>
<dbReference type="EMBL" id="QETF01000012">
    <property type="protein sequence ID" value="PWG16520.1"/>
    <property type="molecule type" value="Genomic_DNA"/>
</dbReference>
<dbReference type="RefSeq" id="WP_109389117.1">
    <property type="nucleotide sequence ID" value="NZ_QETF01000012.1"/>
</dbReference>
<evidence type="ECO:0000259" key="2">
    <source>
        <dbReference type="Pfam" id="PF11412"/>
    </source>
</evidence>
<comment type="caution">
    <text evidence="3">The sequence shown here is derived from an EMBL/GenBank/DDBJ whole genome shotgun (WGS) entry which is preliminary data.</text>
</comment>
<gene>
    <name evidence="3" type="ORF">DFK10_11170</name>
</gene>
<name>A0A2V1P422_9RHOB</name>
<dbReference type="InterPro" id="IPR028250">
    <property type="entry name" value="DsbDN"/>
</dbReference>
<protein>
    <recommendedName>
        <fullName evidence="2">Thiol:disulfide interchange protein DsbD N-terminal domain-containing protein</fullName>
    </recommendedName>
</protein>
<evidence type="ECO:0000313" key="4">
    <source>
        <dbReference type="Proteomes" id="UP000245293"/>
    </source>
</evidence>
<evidence type="ECO:0000256" key="1">
    <source>
        <dbReference type="SAM" id="SignalP"/>
    </source>
</evidence>
<evidence type="ECO:0000313" key="3">
    <source>
        <dbReference type="EMBL" id="PWG16520.1"/>
    </source>
</evidence>
<accession>A0A2V1P422</accession>
<dbReference type="Pfam" id="PF11412">
    <property type="entry name" value="DsbD_N"/>
    <property type="match status" value="1"/>
</dbReference>
<feature type="domain" description="Thiol:disulfide interchange protein DsbD N-terminal" evidence="2">
    <location>
        <begin position="38"/>
        <end position="143"/>
    </location>
</feature>
<feature type="chain" id="PRO_5015859725" description="Thiol:disulfide interchange protein DsbD N-terminal domain-containing protein" evidence="1">
    <location>
        <begin position="21"/>
        <end position="266"/>
    </location>
</feature>
<dbReference type="OrthoDB" id="9811036at2"/>
<dbReference type="AlphaFoldDB" id="A0A2V1P422"/>
<feature type="signal peptide" evidence="1">
    <location>
        <begin position="1"/>
        <end position="20"/>
    </location>
</feature>
<keyword evidence="1" id="KW-0732">Signal</keyword>
<organism evidence="3 4">
    <name type="scientific">Salibaculum griseiflavum</name>
    <dbReference type="NCBI Taxonomy" id="1914409"/>
    <lineage>
        <taxon>Bacteria</taxon>
        <taxon>Pseudomonadati</taxon>
        <taxon>Pseudomonadota</taxon>
        <taxon>Alphaproteobacteria</taxon>
        <taxon>Rhodobacterales</taxon>
        <taxon>Roseobacteraceae</taxon>
        <taxon>Salibaculum</taxon>
    </lineage>
</organism>
<sequence length="266" mass="28576">MIRLAFPLLPLAVMAVPLWANPIEDVVELRVLPGWRMENGHHMAGLEITLAEGWKTYWRAPGDAGIPPLFDWSGSRNIETVAFHWPVPELSWSNGMRSIVYSDRVVIPMEFDLSEASGPAQVMAAVQLGVCEDICVPVQLDFDVVLPDADRRDAHIAAALLDRPRTAAEGGVSAARCTLDPTADGIGLTAHIDMPSLGDSEEVVIEAGTPDIWVSEPETRRDGRTLIASADMVHVSGGAFGLDRSDVRVTVFGGGTAVDIQGCTAD</sequence>
<dbReference type="Proteomes" id="UP000245293">
    <property type="component" value="Unassembled WGS sequence"/>
</dbReference>
<reference evidence="4" key="1">
    <citation type="submission" date="2018-05" db="EMBL/GenBank/DDBJ databases">
        <authorList>
            <person name="Du Z."/>
            <person name="Wang X."/>
        </authorList>
    </citation>
    <scope>NUCLEOTIDE SEQUENCE [LARGE SCALE GENOMIC DNA]</scope>
    <source>
        <strain evidence="4">WDS4C29</strain>
    </source>
</reference>
<keyword evidence="4" id="KW-1185">Reference proteome</keyword>